<protein>
    <submittedName>
        <fullName evidence="1">Uncharacterized protein</fullName>
    </submittedName>
</protein>
<proteinExistence type="predicted"/>
<evidence type="ECO:0000313" key="1">
    <source>
        <dbReference type="EMBL" id="MPC97916.1"/>
    </source>
</evidence>
<dbReference type="Proteomes" id="UP000324222">
    <property type="component" value="Unassembled WGS sequence"/>
</dbReference>
<gene>
    <name evidence="1" type="ORF">E2C01_093260</name>
</gene>
<comment type="caution">
    <text evidence="1">The sequence shown here is derived from an EMBL/GenBank/DDBJ whole genome shotgun (WGS) entry which is preliminary data.</text>
</comment>
<reference evidence="1 2" key="1">
    <citation type="submission" date="2019-05" db="EMBL/GenBank/DDBJ databases">
        <title>Another draft genome of Portunus trituberculatus and its Hox gene families provides insights of decapod evolution.</title>
        <authorList>
            <person name="Jeong J.-H."/>
            <person name="Song I."/>
            <person name="Kim S."/>
            <person name="Choi T."/>
            <person name="Kim D."/>
            <person name="Ryu S."/>
            <person name="Kim W."/>
        </authorList>
    </citation>
    <scope>NUCLEOTIDE SEQUENCE [LARGE SCALE GENOMIC DNA]</scope>
    <source>
        <tissue evidence="1">Muscle</tissue>
    </source>
</reference>
<dbReference type="AlphaFoldDB" id="A0A5B7JUB7"/>
<organism evidence="1 2">
    <name type="scientific">Portunus trituberculatus</name>
    <name type="common">Swimming crab</name>
    <name type="synonym">Neptunus trituberculatus</name>
    <dbReference type="NCBI Taxonomy" id="210409"/>
    <lineage>
        <taxon>Eukaryota</taxon>
        <taxon>Metazoa</taxon>
        <taxon>Ecdysozoa</taxon>
        <taxon>Arthropoda</taxon>
        <taxon>Crustacea</taxon>
        <taxon>Multicrustacea</taxon>
        <taxon>Malacostraca</taxon>
        <taxon>Eumalacostraca</taxon>
        <taxon>Eucarida</taxon>
        <taxon>Decapoda</taxon>
        <taxon>Pleocyemata</taxon>
        <taxon>Brachyura</taxon>
        <taxon>Eubrachyura</taxon>
        <taxon>Portunoidea</taxon>
        <taxon>Portunidae</taxon>
        <taxon>Portuninae</taxon>
        <taxon>Portunus</taxon>
    </lineage>
</organism>
<sequence>MLPVYCSHALVDSVCVESKSPYMSSSEHLVRFSGQKCNTPTPHTGTDATTLDSHLHFLVAFEQLCHTKESIRGYLCCEVCMLIQLTTTVAMPRPLNTALRHWHAHLQD</sequence>
<dbReference type="EMBL" id="VSRR010112027">
    <property type="protein sequence ID" value="MPC97916.1"/>
    <property type="molecule type" value="Genomic_DNA"/>
</dbReference>
<accession>A0A5B7JUB7</accession>
<name>A0A5B7JUB7_PORTR</name>
<keyword evidence="2" id="KW-1185">Reference proteome</keyword>
<evidence type="ECO:0000313" key="2">
    <source>
        <dbReference type="Proteomes" id="UP000324222"/>
    </source>
</evidence>